<evidence type="ECO:0000256" key="2">
    <source>
        <dbReference type="ARBA" id="ARBA00013806"/>
    </source>
</evidence>
<reference evidence="9 10" key="1">
    <citation type="submission" date="2019-10" db="EMBL/GenBank/DDBJ databases">
        <authorList>
            <person name="Palmer J.M."/>
        </authorList>
    </citation>
    <scope>NUCLEOTIDE SEQUENCE [LARGE SCALE GENOMIC DNA]</scope>
    <source>
        <strain evidence="9 10">TWF694</strain>
    </source>
</reference>
<dbReference type="GO" id="GO:0030295">
    <property type="term" value="F:protein kinase activator activity"/>
    <property type="evidence" value="ECO:0007669"/>
    <property type="project" value="TreeGrafter"/>
</dbReference>
<sequence>MSSPGPQVADLTNWFLNAKRSLNSVTYCTRGNEIINTTRNALIDASIMSSRATFLQNGIKDELKLLQNANSLMENQREAARKEFQASLEDLDEANRRLDRILALLRDTEVEPGFSTGEKTEEQPAQRSLYDFVDENGIENLRSQLRGIIDQVQIGNG</sequence>
<keyword evidence="7" id="KW-0175">Coiled coil</keyword>
<keyword evidence="5" id="KW-0472">Membrane</keyword>
<gene>
    <name evidence="9" type="primary">ATG17_1</name>
    <name evidence="9" type="ORF">TWF694_000604</name>
</gene>
<dbReference type="PANTHER" id="PTHR28005:SF1">
    <property type="entry name" value="AUTOPHAGY-RELATED PROTEIN 17"/>
    <property type="match status" value="1"/>
</dbReference>
<comment type="function">
    <text evidence="6">Autophagy-specific protein that functions in response to autophagy-inducing signals as a scaffold to recruit other ATG proteins to organize preautophagosomal structure (PAS) formation. Modulates the timing and magnitude of the autophagy response, such as the size of the sequestering vesicles. Plays particularly a role in pexophagy and nucleophagy.</text>
</comment>
<feature type="coiled-coil region" evidence="7">
    <location>
        <begin position="59"/>
        <end position="111"/>
    </location>
</feature>
<dbReference type="GO" id="GO:1990316">
    <property type="term" value="C:Atg1/ULK1 kinase complex"/>
    <property type="evidence" value="ECO:0007669"/>
    <property type="project" value="TreeGrafter"/>
</dbReference>
<dbReference type="GO" id="GO:0000422">
    <property type="term" value="P:autophagy of mitochondrion"/>
    <property type="evidence" value="ECO:0007669"/>
    <property type="project" value="TreeGrafter"/>
</dbReference>
<dbReference type="AlphaFoldDB" id="A0AAV9XQL5"/>
<evidence type="ECO:0000256" key="3">
    <source>
        <dbReference type="ARBA" id="ARBA00022490"/>
    </source>
</evidence>
<dbReference type="GO" id="GO:0060090">
    <property type="term" value="F:molecular adaptor activity"/>
    <property type="evidence" value="ECO:0007669"/>
    <property type="project" value="TreeGrafter"/>
</dbReference>
<comment type="subcellular location">
    <subcellularLocation>
        <location evidence="6">Cytoplasm</location>
    </subcellularLocation>
    <subcellularLocation>
        <location evidence="6">Preautophagosomal structure membrane</location>
        <topology evidence="6">Peripheral membrane protein</topology>
    </subcellularLocation>
</comment>
<evidence type="ECO:0000256" key="5">
    <source>
        <dbReference type="ARBA" id="ARBA00023136"/>
    </source>
</evidence>
<evidence type="ECO:0000313" key="10">
    <source>
        <dbReference type="Proteomes" id="UP001365542"/>
    </source>
</evidence>
<keyword evidence="3 6" id="KW-0963">Cytoplasm</keyword>
<proteinExistence type="inferred from homology"/>
<dbReference type="PANTHER" id="PTHR28005">
    <property type="entry name" value="AUTOPHAGY-RELATED PROTEIN 17"/>
    <property type="match status" value="1"/>
</dbReference>
<evidence type="ECO:0000256" key="1">
    <source>
        <dbReference type="ARBA" id="ARBA00006259"/>
    </source>
</evidence>
<dbReference type="Proteomes" id="UP001365542">
    <property type="component" value="Unassembled WGS sequence"/>
</dbReference>
<organism evidence="9 10">
    <name type="scientific">Orbilia ellipsospora</name>
    <dbReference type="NCBI Taxonomy" id="2528407"/>
    <lineage>
        <taxon>Eukaryota</taxon>
        <taxon>Fungi</taxon>
        <taxon>Dikarya</taxon>
        <taxon>Ascomycota</taxon>
        <taxon>Pezizomycotina</taxon>
        <taxon>Orbiliomycetes</taxon>
        <taxon>Orbiliales</taxon>
        <taxon>Orbiliaceae</taxon>
        <taxon>Orbilia</taxon>
    </lineage>
</organism>
<evidence type="ECO:0000256" key="7">
    <source>
        <dbReference type="SAM" id="Coils"/>
    </source>
</evidence>
<dbReference type="Pfam" id="PF04108">
    <property type="entry name" value="ATG17_like"/>
    <property type="match status" value="1"/>
</dbReference>
<evidence type="ECO:0000259" key="8">
    <source>
        <dbReference type="Pfam" id="PF04108"/>
    </source>
</evidence>
<name>A0AAV9XQL5_9PEZI</name>
<accession>A0AAV9XQL5</accession>
<dbReference type="GO" id="GO:0034727">
    <property type="term" value="P:piecemeal microautophagy of the nucleus"/>
    <property type="evidence" value="ECO:0007669"/>
    <property type="project" value="TreeGrafter"/>
</dbReference>
<feature type="domain" description="Autophagy protein ATG17-like" evidence="8">
    <location>
        <begin position="21"/>
        <end position="153"/>
    </location>
</feature>
<keyword evidence="4 6" id="KW-0072">Autophagy</keyword>
<protein>
    <recommendedName>
        <fullName evidence="2 6">Autophagy-related protein 17</fullName>
    </recommendedName>
</protein>
<dbReference type="GO" id="GO:0034045">
    <property type="term" value="C:phagophore assembly site membrane"/>
    <property type="evidence" value="ECO:0007669"/>
    <property type="project" value="UniProtKB-SubCell"/>
</dbReference>
<evidence type="ECO:0000256" key="4">
    <source>
        <dbReference type="ARBA" id="ARBA00023006"/>
    </source>
</evidence>
<keyword evidence="10" id="KW-1185">Reference proteome</keyword>
<evidence type="ECO:0000313" key="9">
    <source>
        <dbReference type="EMBL" id="KAK6543882.1"/>
    </source>
</evidence>
<comment type="caution">
    <text evidence="9">The sequence shown here is derived from an EMBL/GenBank/DDBJ whole genome shotgun (WGS) entry which is preliminary data.</text>
</comment>
<dbReference type="GO" id="GO:0000045">
    <property type="term" value="P:autophagosome assembly"/>
    <property type="evidence" value="ECO:0007669"/>
    <property type="project" value="TreeGrafter"/>
</dbReference>
<dbReference type="EMBL" id="JAVHJO010000001">
    <property type="protein sequence ID" value="KAK6543882.1"/>
    <property type="molecule type" value="Genomic_DNA"/>
</dbReference>
<evidence type="ECO:0000256" key="6">
    <source>
        <dbReference type="RuleBase" id="RU368080"/>
    </source>
</evidence>
<dbReference type="InterPro" id="IPR007240">
    <property type="entry name" value="Atg17"/>
</dbReference>
<dbReference type="InterPro" id="IPR045326">
    <property type="entry name" value="ATG17-like_dom"/>
</dbReference>
<comment type="similarity">
    <text evidence="1 6">Belongs to the ATG17 family.</text>
</comment>